<dbReference type="Gene3D" id="1.10.287.1060">
    <property type="entry name" value="ESAT-6-like"/>
    <property type="match status" value="1"/>
</dbReference>
<sequence length="97" mass="10668">MSALIRVEEGEITVLAARLESAVAQIRDLLADLDGRVAILRREWTGAAQQAYADAQAEWGAEIDRMVRVLTDAITALAGAELRYDRAEDANTVRWAL</sequence>
<gene>
    <name evidence="2" type="ORF">FB466_2618</name>
</gene>
<dbReference type="EMBL" id="VFPN01000004">
    <property type="protein sequence ID" value="TQM57623.1"/>
    <property type="molecule type" value="Genomic_DNA"/>
</dbReference>
<evidence type="ECO:0000313" key="2">
    <source>
        <dbReference type="EMBL" id="TQM57623.1"/>
    </source>
</evidence>
<dbReference type="AlphaFoldDB" id="A0A543HH23"/>
<keyword evidence="3" id="KW-1185">Reference proteome</keyword>
<proteinExistence type="inferred from homology"/>
<dbReference type="Proteomes" id="UP000318331">
    <property type="component" value="Unassembled WGS sequence"/>
</dbReference>
<comment type="similarity">
    <text evidence="1">Belongs to the WXG100 family.</text>
</comment>
<accession>A0A543HH23</accession>
<dbReference type="RefSeq" id="WP_141918874.1">
    <property type="nucleotide sequence ID" value="NZ_BAAAYS010000015.1"/>
</dbReference>
<dbReference type="NCBIfam" id="TIGR03930">
    <property type="entry name" value="WXG100_ESAT6"/>
    <property type="match status" value="1"/>
</dbReference>
<protein>
    <recommendedName>
        <fullName evidence="1">ESAT-6-like protein</fullName>
    </recommendedName>
</protein>
<organism evidence="2 3">
    <name type="scientific">Klugiella xanthotipulae</name>
    <dbReference type="NCBI Taxonomy" id="244735"/>
    <lineage>
        <taxon>Bacteria</taxon>
        <taxon>Bacillati</taxon>
        <taxon>Actinomycetota</taxon>
        <taxon>Actinomycetes</taxon>
        <taxon>Micrococcales</taxon>
        <taxon>Microbacteriaceae</taxon>
        <taxon>Klugiella</taxon>
    </lineage>
</organism>
<evidence type="ECO:0000313" key="3">
    <source>
        <dbReference type="Proteomes" id="UP000318331"/>
    </source>
</evidence>
<dbReference type="Pfam" id="PF06013">
    <property type="entry name" value="WXG100"/>
    <property type="match status" value="1"/>
</dbReference>
<dbReference type="InterPro" id="IPR010310">
    <property type="entry name" value="T7SS_ESAT-6-like"/>
</dbReference>
<comment type="caution">
    <text evidence="2">The sequence shown here is derived from an EMBL/GenBank/DDBJ whole genome shotgun (WGS) entry which is preliminary data.</text>
</comment>
<evidence type="ECO:0000256" key="1">
    <source>
        <dbReference type="RuleBase" id="RU362001"/>
    </source>
</evidence>
<reference evidence="2 3" key="1">
    <citation type="submission" date="2019-06" db="EMBL/GenBank/DDBJ databases">
        <title>Sequencing the genomes of 1000 actinobacteria strains.</title>
        <authorList>
            <person name="Klenk H.-P."/>
        </authorList>
    </citation>
    <scope>NUCLEOTIDE SEQUENCE [LARGE SCALE GENOMIC DNA]</scope>
    <source>
        <strain evidence="2 3">DSM 18031</strain>
    </source>
</reference>
<name>A0A543HH23_9MICO</name>
<dbReference type="InterPro" id="IPR036689">
    <property type="entry name" value="ESAT-6-like_sf"/>
</dbReference>
<dbReference type="SUPFAM" id="SSF140453">
    <property type="entry name" value="EsxAB dimer-like"/>
    <property type="match status" value="1"/>
</dbReference>